<reference evidence="3" key="2">
    <citation type="submission" date="2022-09" db="EMBL/GenBank/DDBJ databases">
        <title>Genomic of Burkholderia gladioli.</title>
        <authorList>
            <person name="Wu H."/>
        </authorList>
    </citation>
    <scope>NUCLEOTIDE SEQUENCE</scope>
    <source>
        <strain evidence="3">ZN-S4</strain>
    </source>
</reference>
<dbReference type="Proteomes" id="UP000029590">
    <property type="component" value="Unassembled WGS sequence"/>
</dbReference>
<protein>
    <submittedName>
        <fullName evidence="3">Histidine phosphatase family protein</fullName>
    </submittedName>
    <submittedName>
        <fullName evidence="2">Histidine phosphatase super family protein</fullName>
    </submittedName>
</protein>
<accession>A0AAW3F0E7</accession>
<proteinExistence type="predicted"/>
<dbReference type="PANTHER" id="PTHR20935">
    <property type="entry name" value="PHOSPHOGLYCERATE MUTASE-RELATED"/>
    <property type="match status" value="1"/>
</dbReference>
<reference evidence="2 4" key="1">
    <citation type="submission" date="2014-04" db="EMBL/GenBank/DDBJ databases">
        <authorList>
            <person name="Bishop-Lilly K.A."/>
            <person name="Broomall S.M."/>
            <person name="Chain P.S."/>
            <person name="Chertkov O."/>
            <person name="Coyne S.R."/>
            <person name="Daligault H.E."/>
            <person name="Davenport K.W."/>
            <person name="Erkkila T."/>
            <person name="Frey K.G."/>
            <person name="Gibbons H.S."/>
            <person name="Gu W."/>
            <person name="Jaissle J."/>
            <person name="Johnson S.L."/>
            <person name="Koroleva G.I."/>
            <person name="Ladner J.T."/>
            <person name="Lo C.-C."/>
            <person name="Minogue T.D."/>
            <person name="Munk C."/>
            <person name="Palacios G.F."/>
            <person name="Redden C.L."/>
            <person name="Rosenzweig C.N."/>
            <person name="Scholz M.B."/>
            <person name="Teshima H."/>
            <person name="Xu Y."/>
        </authorList>
    </citation>
    <scope>NUCLEOTIDE SEQUENCE [LARGE SCALE GENOMIC DNA]</scope>
    <source>
        <strain evidence="2">Gladioli</strain>
        <strain evidence="4">gladioli</strain>
    </source>
</reference>
<dbReference type="PANTHER" id="PTHR20935:SF0">
    <property type="entry name" value="SERINE_THREONINE-PROTEIN PHOSPHATASE PGAM5, MITOCHONDRIAL"/>
    <property type="match status" value="1"/>
</dbReference>
<name>A0AAW3F0E7_BURGA</name>
<dbReference type="Pfam" id="PF00300">
    <property type="entry name" value="His_Phos_1"/>
    <property type="match status" value="1"/>
</dbReference>
<dbReference type="KEGG" id="bgo:BM43_6276"/>
<dbReference type="InterPro" id="IPR051021">
    <property type="entry name" value="Mito_Ser/Thr_phosphatase"/>
</dbReference>
<organism evidence="2 4">
    <name type="scientific">Burkholderia gladioli</name>
    <name type="common">Pseudomonas marginata</name>
    <name type="synonym">Phytomonas marginata</name>
    <dbReference type="NCBI Taxonomy" id="28095"/>
    <lineage>
        <taxon>Bacteria</taxon>
        <taxon>Pseudomonadati</taxon>
        <taxon>Pseudomonadota</taxon>
        <taxon>Betaproteobacteria</taxon>
        <taxon>Burkholderiales</taxon>
        <taxon>Burkholderiaceae</taxon>
        <taxon>Burkholderia</taxon>
    </lineage>
</organism>
<sequence>MQSLYLARHGQASFGSDDYDRLTDVGTRQCTLLGERLNSLQPQRPVLVGGSHRRHLQSALACAEAWGPVLETEYGVDAGFDEYDHTEILLQATPQFQDLRALSAHVAQQDDPPRAFQRMFADAAARWVSGKFDGEYTQSWSAFADRCWATLRGLPARHGATQPVMVFTSGGVIGAICQRLLGIPDERIFDLTWSLQNAGLTRLMVDDDGHFKLGYLNCIAHLDTSDGRFLTYR</sequence>
<dbReference type="Gene3D" id="3.40.50.1240">
    <property type="entry name" value="Phosphoglycerate mutase-like"/>
    <property type="match status" value="1"/>
</dbReference>
<dbReference type="CDD" id="cd07040">
    <property type="entry name" value="HP"/>
    <property type="match status" value="1"/>
</dbReference>
<dbReference type="EMBL" id="CP104215">
    <property type="protein sequence ID" value="UWX74284.1"/>
    <property type="molecule type" value="Genomic_DNA"/>
</dbReference>
<dbReference type="InterPro" id="IPR029033">
    <property type="entry name" value="His_PPase_superfam"/>
</dbReference>
<gene>
    <name evidence="2" type="ORF">DM48_1489</name>
    <name evidence="3" type="ORF">NYZ96_22400</name>
</gene>
<evidence type="ECO:0000313" key="3">
    <source>
        <dbReference type="EMBL" id="UWX74284.1"/>
    </source>
</evidence>
<evidence type="ECO:0000256" key="1">
    <source>
        <dbReference type="ARBA" id="ARBA00022801"/>
    </source>
</evidence>
<dbReference type="Proteomes" id="UP001059745">
    <property type="component" value="Chromosome 2"/>
</dbReference>
<keyword evidence="1" id="KW-0378">Hydrolase</keyword>
<dbReference type="InterPro" id="IPR013078">
    <property type="entry name" value="His_Pase_superF_clade-1"/>
</dbReference>
<dbReference type="AlphaFoldDB" id="A0AAW3F0E7"/>
<dbReference type="GO" id="GO:0016787">
    <property type="term" value="F:hydrolase activity"/>
    <property type="evidence" value="ECO:0007669"/>
    <property type="project" value="UniProtKB-KW"/>
</dbReference>
<evidence type="ECO:0000313" key="2">
    <source>
        <dbReference type="EMBL" id="KGC13901.1"/>
    </source>
</evidence>
<dbReference type="RefSeq" id="WP_036055450.1">
    <property type="nucleotide sequence ID" value="NZ_CADEPT010000006.1"/>
</dbReference>
<evidence type="ECO:0000313" key="4">
    <source>
        <dbReference type="Proteomes" id="UP000029590"/>
    </source>
</evidence>
<dbReference type="SUPFAM" id="SSF53254">
    <property type="entry name" value="Phosphoglycerate mutase-like"/>
    <property type="match status" value="1"/>
</dbReference>
<dbReference type="EMBL" id="JPGG01000016">
    <property type="protein sequence ID" value="KGC13901.1"/>
    <property type="molecule type" value="Genomic_DNA"/>
</dbReference>